<feature type="transmembrane region" description="Helical" evidence="7">
    <location>
        <begin position="151"/>
        <end position="173"/>
    </location>
</feature>
<dbReference type="GO" id="GO:0022857">
    <property type="term" value="F:transmembrane transporter activity"/>
    <property type="evidence" value="ECO:0007669"/>
    <property type="project" value="InterPro"/>
</dbReference>
<dbReference type="SUPFAM" id="SSF103473">
    <property type="entry name" value="MFS general substrate transporter"/>
    <property type="match status" value="1"/>
</dbReference>
<keyword evidence="4 7" id="KW-0812">Transmembrane</keyword>
<evidence type="ECO:0000313" key="9">
    <source>
        <dbReference type="EMBL" id="MDV7266890.1"/>
    </source>
</evidence>
<evidence type="ECO:0000256" key="3">
    <source>
        <dbReference type="ARBA" id="ARBA00022475"/>
    </source>
</evidence>
<dbReference type="Proteomes" id="UP001185863">
    <property type="component" value="Unassembled WGS sequence"/>
</dbReference>
<dbReference type="Pfam" id="PF07690">
    <property type="entry name" value="MFS_1"/>
    <property type="match status" value="1"/>
</dbReference>
<gene>
    <name evidence="9" type="ORF">R4315_20370</name>
</gene>
<dbReference type="InterPro" id="IPR036259">
    <property type="entry name" value="MFS_trans_sf"/>
</dbReference>
<dbReference type="PANTHER" id="PTHR42718:SF46">
    <property type="entry name" value="BLR6921 PROTEIN"/>
    <property type="match status" value="1"/>
</dbReference>
<evidence type="ECO:0000313" key="10">
    <source>
        <dbReference type="Proteomes" id="UP001185863"/>
    </source>
</evidence>
<accession>A0AAE4V1R9</accession>
<feature type="transmembrane region" description="Helical" evidence="7">
    <location>
        <begin position="127"/>
        <end position="145"/>
    </location>
</feature>
<evidence type="ECO:0000256" key="2">
    <source>
        <dbReference type="ARBA" id="ARBA00022448"/>
    </source>
</evidence>
<feature type="transmembrane region" description="Helical" evidence="7">
    <location>
        <begin position="255"/>
        <end position="278"/>
    </location>
</feature>
<keyword evidence="5 7" id="KW-1133">Transmembrane helix</keyword>
<evidence type="ECO:0000256" key="1">
    <source>
        <dbReference type="ARBA" id="ARBA00004651"/>
    </source>
</evidence>
<evidence type="ECO:0000256" key="6">
    <source>
        <dbReference type="ARBA" id="ARBA00023136"/>
    </source>
</evidence>
<feature type="transmembrane region" description="Helical" evidence="7">
    <location>
        <begin position="392"/>
        <end position="413"/>
    </location>
</feature>
<feature type="transmembrane region" description="Helical" evidence="7">
    <location>
        <begin position="185"/>
        <end position="204"/>
    </location>
</feature>
<name>A0AAE4V1R9_9NOCA</name>
<comment type="subcellular location">
    <subcellularLocation>
        <location evidence="1">Cell membrane</location>
        <topology evidence="1">Multi-pass membrane protein</topology>
    </subcellularLocation>
</comment>
<dbReference type="PANTHER" id="PTHR42718">
    <property type="entry name" value="MAJOR FACILITATOR SUPERFAMILY MULTIDRUG TRANSPORTER MFSC"/>
    <property type="match status" value="1"/>
</dbReference>
<feature type="transmembrane region" description="Helical" evidence="7">
    <location>
        <begin position="94"/>
        <end position="115"/>
    </location>
</feature>
<evidence type="ECO:0000256" key="7">
    <source>
        <dbReference type="SAM" id="Phobius"/>
    </source>
</evidence>
<organism evidence="9 10">
    <name type="scientific">Rhodococcus oxybenzonivorans</name>
    <dbReference type="NCBI Taxonomy" id="1990687"/>
    <lineage>
        <taxon>Bacteria</taxon>
        <taxon>Bacillati</taxon>
        <taxon>Actinomycetota</taxon>
        <taxon>Actinomycetes</taxon>
        <taxon>Mycobacteriales</taxon>
        <taxon>Nocardiaceae</taxon>
        <taxon>Rhodococcus</taxon>
    </lineage>
</organism>
<feature type="transmembrane region" description="Helical" evidence="7">
    <location>
        <begin position="433"/>
        <end position="453"/>
    </location>
</feature>
<feature type="domain" description="Major facilitator superfamily (MFS) profile" evidence="8">
    <location>
        <begin position="1"/>
        <end position="457"/>
    </location>
</feature>
<dbReference type="InterPro" id="IPR004638">
    <property type="entry name" value="EmrB-like"/>
</dbReference>
<feature type="transmembrane region" description="Helical" evidence="7">
    <location>
        <begin position="65"/>
        <end position="88"/>
    </location>
</feature>
<dbReference type="CDD" id="cd17321">
    <property type="entry name" value="MFS_MMR_MDR_like"/>
    <property type="match status" value="1"/>
</dbReference>
<feature type="transmembrane region" description="Helical" evidence="7">
    <location>
        <begin position="36"/>
        <end position="53"/>
    </location>
</feature>
<evidence type="ECO:0000256" key="5">
    <source>
        <dbReference type="ARBA" id="ARBA00022989"/>
    </source>
</evidence>
<dbReference type="RefSeq" id="WP_317743804.1">
    <property type="nucleotide sequence ID" value="NZ_JAWLUP010000063.1"/>
</dbReference>
<evidence type="ECO:0000259" key="8">
    <source>
        <dbReference type="PROSITE" id="PS50850"/>
    </source>
</evidence>
<feature type="transmembrane region" description="Helical" evidence="7">
    <location>
        <begin position="344"/>
        <end position="367"/>
    </location>
</feature>
<dbReference type="EMBL" id="JAWLUP010000063">
    <property type="protein sequence ID" value="MDV7266890.1"/>
    <property type="molecule type" value="Genomic_DNA"/>
</dbReference>
<proteinExistence type="predicted"/>
<dbReference type="Gene3D" id="1.20.1720.10">
    <property type="entry name" value="Multidrug resistance protein D"/>
    <property type="match status" value="1"/>
</dbReference>
<dbReference type="AlphaFoldDB" id="A0AAE4V1R9"/>
<feature type="transmembrane region" description="Helical" evidence="7">
    <location>
        <begin position="284"/>
        <end position="307"/>
    </location>
</feature>
<keyword evidence="2" id="KW-0813">Transport</keyword>
<feature type="transmembrane region" description="Helical" evidence="7">
    <location>
        <begin position="216"/>
        <end position="234"/>
    </location>
</feature>
<dbReference type="Gene3D" id="1.20.1250.20">
    <property type="entry name" value="MFS general substrate transporter like domains"/>
    <property type="match status" value="1"/>
</dbReference>
<keyword evidence="6 7" id="KW-0472">Membrane</keyword>
<dbReference type="GO" id="GO:0005886">
    <property type="term" value="C:plasma membrane"/>
    <property type="evidence" value="ECO:0007669"/>
    <property type="project" value="UniProtKB-SubCell"/>
</dbReference>
<protein>
    <submittedName>
        <fullName evidence="9">MFS transporter</fullName>
    </submittedName>
</protein>
<dbReference type="InterPro" id="IPR020846">
    <property type="entry name" value="MFS_dom"/>
</dbReference>
<dbReference type="InterPro" id="IPR011701">
    <property type="entry name" value="MFS"/>
</dbReference>
<evidence type="ECO:0000256" key="4">
    <source>
        <dbReference type="ARBA" id="ARBA00022692"/>
    </source>
</evidence>
<dbReference type="PROSITE" id="PS50850">
    <property type="entry name" value="MFS"/>
    <property type="match status" value="1"/>
</dbReference>
<keyword evidence="3" id="KW-1003">Cell membrane</keyword>
<sequence>MFIVIAQLMVILDGTIVTIAMPAAQVDLQFGDEDRQWIVTAYSLAFGSLLLLGGRIADLVGQKRAFIIGLAGFALASVLGGIAPSFGFLVGARALQGVFGALLAPAALSLISMIFTDGRERAKAFGIFGAVGASGGAIGMLLGGVLTEYMSWRWCLFVNVVFAVVALVGAASLLPRIVVTARPRLDVLGAITVTVGLVGIVYGFARAETEGWSDALTLASLLVGVALVALFVLVERRAAHPLLPLRVVLDRDRGGALLALVLANIGLFGLFLFLTYYLQSTLGFSALMTGVAFLPFPLAVIISANFVGGMLLPRVGPRVMLTVGALIAAAGLLILQGLSVDGSYLAVVLPALAVMGFGMGLIFTAAISTSTLGVEPGDVGVASAAVNMVQQVGGSIGTALMSTIYGGAVAQYLAGRDQTKGATDAAAVHGYHVIFAVSAVALVAVALVCGLLVRRARDQITPAPEQADAPVVVH</sequence>
<comment type="caution">
    <text evidence="9">The sequence shown here is derived from an EMBL/GenBank/DDBJ whole genome shotgun (WGS) entry which is preliminary data.</text>
</comment>
<reference evidence="9" key="1">
    <citation type="submission" date="2023-10" db="EMBL/GenBank/DDBJ databases">
        <title>Development of a sustainable strategy for remediation of hydrocarbon-contaminated territories based on the waste exchange concept.</title>
        <authorList>
            <person name="Krivoruchko A."/>
        </authorList>
    </citation>
    <scope>NUCLEOTIDE SEQUENCE</scope>
    <source>
        <strain evidence="9">IEGM 68</strain>
    </source>
</reference>
<dbReference type="NCBIfam" id="TIGR00711">
    <property type="entry name" value="efflux_EmrB"/>
    <property type="match status" value="1"/>
</dbReference>
<feature type="transmembrane region" description="Helical" evidence="7">
    <location>
        <begin position="319"/>
        <end position="338"/>
    </location>
</feature>